<feature type="compositionally biased region" description="Low complexity" evidence="1">
    <location>
        <begin position="133"/>
        <end position="143"/>
    </location>
</feature>
<evidence type="ECO:0000259" key="2">
    <source>
        <dbReference type="Pfam" id="PF03732"/>
    </source>
</evidence>
<accession>A0A811QWD2</accession>
<feature type="domain" description="Retrotransposon gag" evidence="2">
    <location>
        <begin position="171"/>
        <end position="233"/>
    </location>
</feature>
<comment type="caution">
    <text evidence="3">The sequence shown here is derived from an EMBL/GenBank/DDBJ whole genome shotgun (WGS) entry which is preliminary data.</text>
</comment>
<protein>
    <recommendedName>
        <fullName evidence="2">Retrotransposon gag domain-containing protein</fullName>
    </recommendedName>
</protein>
<dbReference type="AlphaFoldDB" id="A0A811QWD2"/>
<dbReference type="OrthoDB" id="696334at2759"/>
<name>A0A811QWD2_9POAL</name>
<dbReference type="Pfam" id="PF03732">
    <property type="entry name" value="Retrotrans_gag"/>
    <property type="match status" value="1"/>
</dbReference>
<reference evidence="3" key="1">
    <citation type="submission" date="2020-10" db="EMBL/GenBank/DDBJ databases">
        <authorList>
            <person name="Han B."/>
            <person name="Lu T."/>
            <person name="Zhao Q."/>
            <person name="Huang X."/>
            <person name="Zhao Y."/>
        </authorList>
    </citation>
    <scope>NUCLEOTIDE SEQUENCE</scope>
</reference>
<evidence type="ECO:0000313" key="4">
    <source>
        <dbReference type="Proteomes" id="UP000604825"/>
    </source>
</evidence>
<organism evidence="3 4">
    <name type="scientific">Miscanthus lutarioriparius</name>
    <dbReference type="NCBI Taxonomy" id="422564"/>
    <lineage>
        <taxon>Eukaryota</taxon>
        <taxon>Viridiplantae</taxon>
        <taxon>Streptophyta</taxon>
        <taxon>Embryophyta</taxon>
        <taxon>Tracheophyta</taxon>
        <taxon>Spermatophyta</taxon>
        <taxon>Magnoliopsida</taxon>
        <taxon>Liliopsida</taxon>
        <taxon>Poales</taxon>
        <taxon>Poaceae</taxon>
        <taxon>PACMAD clade</taxon>
        <taxon>Panicoideae</taxon>
        <taxon>Andropogonodae</taxon>
        <taxon>Andropogoneae</taxon>
        <taxon>Saccharinae</taxon>
        <taxon>Miscanthus</taxon>
    </lineage>
</organism>
<proteinExistence type="predicted"/>
<evidence type="ECO:0000313" key="3">
    <source>
        <dbReference type="EMBL" id="CAD6263678.1"/>
    </source>
</evidence>
<dbReference type="InterPro" id="IPR005162">
    <property type="entry name" value="Retrotrans_gag_dom"/>
</dbReference>
<evidence type="ECO:0000256" key="1">
    <source>
        <dbReference type="SAM" id="MobiDB-lite"/>
    </source>
</evidence>
<keyword evidence="4" id="KW-1185">Reference proteome</keyword>
<dbReference type="EMBL" id="CAJGYO010000012">
    <property type="protein sequence ID" value="CAD6263678.1"/>
    <property type="molecule type" value="Genomic_DNA"/>
</dbReference>
<feature type="region of interest" description="Disordered" evidence="1">
    <location>
        <begin position="133"/>
        <end position="155"/>
    </location>
</feature>
<sequence>MNPDIQLLLAEFQKLASAQVVTQKKIDEQTDLLERRFTEADEVLDKRFREADAAVEQRIIDSELRQDARLSSIEKTASNLTSWRHEHEGIVDDLRLRIGKLDKYWNRSVIESAAAHLEPALFTDPPVKSKQHAASASAGYKAARPNGHGVDPHHRENEFGVVTTYTHSPVTALHTRFDRDQHEYLLRKMNRIRQTSSVQDYVDRFSELVDQLTAYDSSTNALHYITRFLDGLHSDIRTVILVQRPDSLDTAYTLALLQEEAAESSWRREFKPWH</sequence>
<dbReference type="Proteomes" id="UP000604825">
    <property type="component" value="Unassembled WGS sequence"/>
</dbReference>
<gene>
    <name evidence="3" type="ORF">NCGR_LOCUS46983</name>
</gene>